<dbReference type="EMBL" id="JAAOIW010000011">
    <property type="protein sequence ID" value="NHN33133.1"/>
    <property type="molecule type" value="Genomic_DNA"/>
</dbReference>
<protein>
    <recommendedName>
        <fullName evidence="3">Nucleoside 2-deoxyribosyltransferase</fullName>
    </recommendedName>
</protein>
<gene>
    <name evidence="1" type="ORF">G9U52_25275</name>
</gene>
<organism evidence="1 2">
    <name type="scientific">Paenibacillus agricola</name>
    <dbReference type="NCBI Taxonomy" id="2716264"/>
    <lineage>
        <taxon>Bacteria</taxon>
        <taxon>Bacillati</taxon>
        <taxon>Bacillota</taxon>
        <taxon>Bacilli</taxon>
        <taxon>Bacillales</taxon>
        <taxon>Paenibacillaceae</taxon>
        <taxon>Paenibacillus</taxon>
    </lineage>
</organism>
<comment type="caution">
    <text evidence="1">The sequence shown here is derived from an EMBL/GenBank/DDBJ whole genome shotgun (WGS) entry which is preliminary data.</text>
</comment>
<accession>A0ABX0JEK8</accession>
<name>A0ABX0JEK8_9BACL</name>
<evidence type="ECO:0000313" key="1">
    <source>
        <dbReference type="EMBL" id="NHN33133.1"/>
    </source>
</evidence>
<keyword evidence="2" id="KW-1185">Reference proteome</keyword>
<dbReference type="RefSeq" id="WP_166153446.1">
    <property type="nucleotide sequence ID" value="NZ_JAAOIW010000011.1"/>
</dbReference>
<proteinExistence type="predicted"/>
<dbReference type="Gene3D" id="3.40.50.450">
    <property type="match status" value="1"/>
</dbReference>
<reference evidence="1" key="1">
    <citation type="submission" date="2020-03" db="EMBL/GenBank/DDBJ databases">
        <title>Draft sequencing of Paenibacilllus sp. S3N08.</title>
        <authorList>
            <person name="Kim D.-U."/>
        </authorList>
    </citation>
    <scope>NUCLEOTIDE SEQUENCE</scope>
    <source>
        <strain evidence="1">S3N08</strain>
    </source>
</reference>
<dbReference type="Proteomes" id="UP001165962">
    <property type="component" value="Unassembled WGS sequence"/>
</dbReference>
<evidence type="ECO:0000313" key="2">
    <source>
        <dbReference type="Proteomes" id="UP001165962"/>
    </source>
</evidence>
<evidence type="ECO:0008006" key="3">
    <source>
        <dbReference type="Google" id="ProtNLM"/>
    </source>
</evidence>
<sequence>MHIYATHSNSFDFKEEFYNPLVQLTSLIPNIKEIVLPHKDSAEQFDTLRYFKNSCALVIAEASYPSTGSGIELGWASLLNIKIVVVHHISKKPSSSYKVISDDFIVYENSEDLTNKLYNFILR</sequence>